<dbReference type="InterPro" id="IPR036467">
    <property type="entry name" value="LS/RS_sf"/>
</dbReference>
<gene>
    <name evidence="7 8" type="primary">ribH</name>
    <name evidence="8" type="ORF">H9862_04975</name>
</gene>
<dbReference type="CDD" id="cd09209">
    <property type="entry name" value="Lumazine_synthase-I"/>
    <property type="match status" value="1"/>
</dbReference>
<feature type="binding site" evidence="7">
    <location>
        <position position="25"/>
    </location>
    <ligand>
        <name>5-amino-6-(D-ribitylamino)uracil</name>
        <dbReference type="ChEBI" id="CHEBI:15934"/>
    </ligand>
</feature>
<accession>A0A9D2AHA6</accession>
<dbReference type="InterPro" id="IPR034964">
    <property type="entry name" value="LS"/>
</dbReference>
<evidence type="ECO:0000256" key="3">
    <source>
        <dbReference type="ARBA" id="ARBA00012664"/>
    </source>
</evidence>
<comment type="pathway">
    <text evidence="1 7">Cofactor biosynthesis; riboflavin biosynthesis; riboflavin from 2-hydroxy-3-oxobutyl phosphate and 5-amino-6-(D-ribitylamino)uracil: step 1/2.</text>
</comment>
<dbReference type="HAMAP" id="MF_00178">
    <property type="entry name" value="Lumazine_synth"/>
    <property type="match status" value="1"/>
</dbReference>
<dbReference type="PANTHER" id="PTHR21058">
    <property type="entry name" value="6,7-DIMETHYL-8-RIBITYLLUMAZINE SYNTHASE DMRL SYNTHASE LUMAZINE SYNTHASE"/>
    <property type="match status" value="1"/>
</dbReference>
<evidence type="ECO:0000256" key="2">
    <source>
        <dbReference type="ARBA" id="ARBA00007424"/>
    </source>
</evidence>
<comment type="function">
    <text evidence="7">Catalyzes the formation of 6,7-dimethyl-8-ribityllumazine by condensation of 5-amino-6-(D-ribitylamino)uracil with 3,4-dihydroxy-2-butanone 4-phosphate. This is the penultimate step in the biosynthesis of riboflavin.</text>
</comment>
<feature type="binding site" evidence="7">
    <location>
        <begin position="88"/>
        <end position="90"/>
    </location>
    <ligand>
        <name>5-amino-6-(D-ribitylamino)uracil</name>
        <dbReference type="ChEBI" id="CHEBI:15934"/>
    </ligand>
</feature>
<dbReference type="GO" id="GO:0009231">
    <property type="term" value="P:riboflavin biosynthetic process"/>
    <property type="evidence" value="ECO:0007669"/>
    <property type="project" value="UniProtKB-UniRule"/>
</dbReference>
<evidence type="ECO:0000313" key="8">
    <source>
        <dbReference type="EMBL" id="HIX19942.1"/>
    </source>
</evidence>
<reference evidence="8" key="2">
    <citation type="submission" date="2021-04" db="EMBL/GenBank/DDBJ databases">
        <authorList>
            <person name="Gilroy R."/>
        </authorList>
    </citation>
    <scope>NUCLEOTIDE SEQUENCE</scope>
    <source>
        <strain evidence="8">14975</strain>
    </source>
</reference>
<protein>
    <recommendedName>
        <fullName evidence="3 7">6,7-dimethyl-8-ribityllumazine synthase</fullName>
        <shortName evidence="7">DMRL synthase</shortName>
        <shortName evidence="7">LS</shortName>
        <shortName evidence="7">Lumazine synthase</shortName>
        <ecNumber evidence="3 7">2.5.1.78</ecNumber>
    </recommendedName>
</protein>
<comment type="catalytic activity">
    <reaction evidence="6 7">
        <text>(2S)-2-hydroxy-3-oxobutyl phosphate + 5-amino-6-(D-ribitylamino)uracil = 6,7-dimethyl-8-(1-D-ribityl)lumazine + phosphate + 2 H2O + H(+)</text>
        <dbReference type="Rhea" id="RHEA:26152"/>
        <dbReference type="ChEBI" id="CHEBI:15377"/>
        <dbReference type="ChEBI" id="CHEBI:15378"/>
        <dbReference type="ChEBI" id="CHEBI:15934"/>
        <dbReference type="ChEBI" id="CHEBI:43474"/>
        <dbReference type="ChEBI" id="CHEBI:58201"/>
        <dbReference type="ChEBI" id="CHEBI:58830"/>
        <dbReference type="EC" id="2.5.1.78"/>
    </reaction>
</comment>
<feature type="binding site" evidence="7">
    <location>
        <begin position="58"/>
        <end position="60"/>
    </location>
    <ligand>
        <name>5-amino-6-(D-ribitylamino)uracil</name>
        <dbReference type="ChEBI" id="CHEBI:15934"/>
    </ligand>
</feature>
<keyword evidence="5 7" id="KW-0808">Transferase</keyword>
<dbReference type="EMBL" id="DXFQ01000086">
    <property type="protein sequence ID" value="HIX19942.1"/>
    <property type="molecule type" value="Genomic_DNA"/>
</dbReference>
<dbReference type="EC" id="2.5.1.78" evidence="3 7"/>
<evidence type="ECO:0000256" key="1">
    <source>
        <dbReference type="ARBA" id="ARBA00004917"/>
    </source>
</evidence>
<dbReference type="GO" id="GO:0000906">
    <property type="term" value="F:6,7-dimethyl-8-ribityllumazine synthase activity"/>
    <property type="evidence" value="ECO:0007669"/>
    <property type="project" value="UniProtKB-UniRule"/>
</dbReference>
<name>A0A9D2AHA6_9BACT</name>
<comment type="similarity">
    <text evidence="2 7">Belongs to the DMRL synthase family.</text>
</comment>
<reference evidence="8" key="1">
    <citation type="journal article" date="2021" name="PeerJ">
        <title>Extensive microbial diversity within the chicken gut microbiome revealed by metagenomics and culture.</title>
        <authorList>
            <person name="Gilroy R."/>
            <person name="Ravi A."/>
            <person name="Getino M."/>
            <person name="Pursley I."/>
            <person name="Horton D.L."/>
            <person name="Alikhan N.F."/>
            <person name="Baker D."/>
            <person name="Gharbi K."/>
            <person name="Hall N."/>
            <person name="Watson M."/>
            <person name="Adriaenssens E.M."/>
            <person name="Foster-Nyarko E."/>
            <person name="Jarju S."/>
            <person name="Secka A."/>
            <person name="Antonio M."/>
            <person name="Oren A."/>
            <person name="Chaudhuri R.R."/>
            <person name="La Ragione R."/>
            <person name="Hildebrand F."/>
            <person name="Pallen M.J."/>
        </authorList>
    </citation>
    <scope>NUCLEOTIDE SEQUENCE</scope>
    <source>
        <strain evidence="8">14975</strain>
    </source>
</reference>
<feature type="active site" description="Proton donor" evidence="7">
    <location>
        <position position="96"/>
    </location>
</feature>
<dbReference type="Pfam" id="PF00885">
    <property type="entry name" value="DMRL_synthase"/>
    <property type="match status" value="1"/>
</dbReference>
<evidence type="ECO:0000256" key="5">
    <source>
        <dbReference type="ARBA" id="ARBA00022679"/>
    </source>
</evidence>
<dbReference type="Gene3D" id="3.40.50.960">
    <property type="entry name" value="Lumazine/riboflavin synthase"/>
    <property type="match status" value="1"/>
</dbReference>
<dbReference type="AlphaFoldDB" id="A0A9D2AHA6"/>
<dbReference type="SUPFAM" id="SSF52121">
    <property type="entry name" value="Lumazine synthase"/>
    <property type="match status" value="1"/>
</dbReference>
<organism evidence="8 9">
    <name type="scientific">Candidatus Akkermansia intestinigallinarum</name>
    <dbReference type="NCBI Taxonomy" id="2838431"/>
    <lineage>
        <taxon>Bacteria</taxon>
        <taxon>Pseudomonadati</taxon>
        <taxon>Verrucomicrobiota</taxon>
        <taxon>Verrucomicrobiia</taxon>
        <taxon>Verrucomicrobiales</taxon>
        <taxon>Akkermansiaceae</taxon>
        <taxon>Akkermansia</taxon>
    </lineage>
</organism>
<dbReference type="Proteomes" id="UP000823964">
    <property type="component" value="Unassembled WGS sequence"/>
</dbReference>
<keyword evidence="4 7" id="KW-0686">Riboflavin biosynthesis</keyword>
<sequence length="177" mass="19085">MSTELPQRQQPRHGKGRITIVCATYNEKYTDALLQNCLDELEAVAPLVRVSVVRVPGAFEVPLMVKRSICGPGVSDDNRPDAVIALGVILRGSTAHADLIGSSITQQLMSIGCDTLVPVIHEVLLLNDEQQAFARCIASTLNRGREAARAAVAMLEVIDAPRVGPLRHSPPRRGTGF</sequence>
<evidence type="ECO:0000313" key="9">
    <source>
        <dbReference type="Proteomes" id="UP000823964"/>
    </source>
</evidence>
<feature type="binding site" evidence="7">
    <location>
        <begin position="93"/>
        <end position="94"/>
    </location>
    <ligand>
        <name>(2S)-2-hydroxy-3-oxobutyl phosphate</name>
        <dbReference type="ChEBI" id="CHEBI:58830"/>
    </ligand>
</feature>
<evidence type="ECO:0000256" key="4">
    <source>
        <dbReference type="ARBA" id="ARBA00022619"/>
    </source>
</evidence>
<dbReference type="InterPro" id="IPR002180">
    <property type="entry name" value="LS/RS"/>
</dbReference>
<feature type="binding site" evidence="7">
    <location>
        <position position="121"/>
    </location>
    <ligand>
        <name>5-amino-6-(D-ribitylamino)uracil</name>
        <dbReference type="ChEBI" id="CHEBI:15934"/>
    </ligand>
</feature>
<dbReference type="NCBIfam" id="TIGR00114">
    <property type="entry name" value="lumazine-synth"/>
    <property type="match status" value="1"/>
</dbReference>
<evidence type="ECO:0000256" key="7">
    <source>
        <dbReference type="HAMAP-Rule" id="MF_00178"/>
    </source>
</evidence>
<dbReference type="PANTHER" id="PTHR21058:SF0">
    <property type="entry name" value="6,7-DIMETHYL-8-RIBITYLLUMAZINE SYNTHASE"/>
    <property type="match status" value="1"/>
</dbReference>
<dbReference type="GO" id="GO:0005829">
    <property type="term" value="C:cytosol"/>
    <property type="evidence" value="ECO:0007669"/>
    <property type="project" value="TreeGrafter"/>
</dbReference>
<feature type="binding site" evidence="7">
    <location>
        <position position="135"/>
    </location>
    <ligand>
        <name>(2S)-2-hydroxy-3-oxobutyl phosphate</name>
        <dbReference type="ChEBI" id="CHEBI:58830"/>
    </ligand>
</feature>
<proteinExistence type="inferred from homology"/>
<comment type="caution">
    <text evidence="8">The sequence shown here is derived from an EMBL/GenBank/DDBJ whole genome shotgun (WGS) entry which is preliminary data.</text>
</comment>
<dbReference type="GO" id="GO:0009349">
    <property type="term" value="C:riboflavin synthase complex"/>
    <property type="evidence" value="ECO:0007669"/>
    <property type="project" value="UniProtKB-UniRule"/>
</dbReference>
<evidence type="ECO:0000256" key="6">
    <source>
        <dbReference type="ARBA" id="ARBA00048785"/>
    </source>
</evidence>